<evidence type="ECO:0000313" key="2">
    <source>
        <dbReference type="Proteomes" id="UP000182491"/>
    </source>
</evidence>
<evidence type="ECO:0008006" key="3">
    <source>
        <dbReference type="Google" id="ProtNLM"/>
    </source>
</evidence>
<dbReference type="EMBL" id="FPCA01000001">
    <property type="protein sequence ID" value="SFU39523.1"/>
    <property type="molecule type" value="Genomic_DNA"/>
</dbReference>
<gene>
    <name evidence="1" type="ORF">SAMN04487941_0457</name>
</gene>
<dbReference type="STRING" id="388950.GCA_001611675_03592"/>
<dbReference type="Proteomes" id="UP000182491">
    <property type="component" value="Unassembled WGS sequence"/>
</dbReference>
<sequence length="138" mass="15660">MFSTDGMILNHDFEHGRLELTFSGKMELEEFQSSCLRALDYASNAYVWSWLVDLQDTPLLDDAQETWLATELLPVLMVRMGAGILLAVVISEESYQELFLNVGEQGLQSCNSFISIRTFCDVQKAREWLGNQRISNAS</sequence>
<reference evidence="2" key="1">
    <citation type="submission" date="2016-10" db="EMBL/GenBank/DDBJ databases">
        <authorList>
            <person name="Varghese N."/>
        </authorList>
    </citation>
    <scope>NUCLEOTIDE SEQUENCE [LARGE SCALE GENOMIC DNA]</scope>
    <source>
        <strain evidence="2">DSM 18820</strain>
    </source>
</reference>
<name>A0A1I7FTM6_9BACT</name>
<accession>A0A1I7FTM6</accession>
<keyword evidence="2" id="KW-1185">Reference proteome</keyword>
<protein>
    <recommendedName>
        <fullName evidence="3">SpoIIAA-like</fullName>
    </recommendedName>
</protein>
<dbReference type="AlphaFoldDB" id="A0A1I7FTM6"/>
<proteinExistence type="predicted"/>
<organism evidence="1 2">
    <name type="scientific">Pontibacter akesuensis</name>
    <dbReference type="NCBI Taxonomy" id="388950"/>
    <lineage>
        <taxon>Bacteria</taxon>
        <taxon>Pseudomonadati</taxon>
        <taxon>Bacteroidota</taxon>
        <taxon>Cytophagia</taxon>
        <taxon>Cytophagales</taxon>
        <taxon>Hymenobacteraceae</taxon>
        <taxon>Pontibacter</taxon>
    </lineage>
</organism>
<evidence type="ECO:0000313" key="1">
    <source>
        <dbReference type="EMBL" id="SFU39523.1"/>
    </source>
</evidence>